<comment type="caution">
    <text evidence="3">The sequence shown here is derived from an EMBL/GenBank/DDBJ whole genome shotgun (WGS) entry which is preliminary data.</text>
</comment>
<evidence type="ECO:0000259" key="2">
    <source>
        <dbReference type="PROSITE" id="PS51272"/>
    </source>
</evidence>
<dbReference type="InterPro" id="IPR001119">
    <property type="entry name" value="SLH_dom"/>
</dbReference>
<dbReference type="EMBL" id="LGTC01000001">
    <property type="protein sequence ID" value="KNY25588.1"/>
    <property type="molecule type" value="Genomic_DNA"/>
</dbReference>
<dbReference type="STRING" id="398512.Bccel_0848"/>
<feature type="domain" description="SLH" evidence="2">
    <location>
        <begin position="41"/>
        <end position="104"/>
    </location>
</feature>
<evidence type="ECO:0000313" key="3">
    <source>
        <dbReference type="EMBL" id="KNY25588.1"/>
    </source>
</evidence>
<dbReference type="eggNOG" id="COG0823">
    <property type="taxonomic scope" value="Bacteria"/>
</dbReference>
<keyword evidence="1" id="KW-0677">Repeat</keyword>
<proteinExistence type="predicted"/>
<dbReference type="AlphaFoldDB" id="A0A0L6JIR5"/>
<keyword evidence="4" id="KW-1185">Reference proteome</keyword>
<gene>
    <name evidence="3" type="ORF">Bccel_0848</name>
</gene>
<organism evidence="3 4">
    <name type="scientific">Pseudobacteroides cellulosolvens ATCC 35603 = DSM 2933</name>
    <dbReference type="NCBI Taxonomy" id="398512"/>
    <lineage>
        <taxon>Bacteria</taxon>
        <taxon>Bacillati</taxon>
        <taxon>Bacillota</taxon>
        <taxon>Clostridia</taxon>
        <taxon>Eubacteriales</taxon>
        <taxon>Oscillospiraceae</taxon>
        <taxon>Pseudobacteroides</taxon>
    </lineage>
</organism>
<sequence length="244" mass="27402" precursor="true">MARLNNKQIKIRKVNIMNIKSKLICISTTAILTFTLIGYSFAASSFTDISNEAHKEKIIVLHEKGYINGLGKGLFSPKGIITAAEGIQMIVNVLDLNIDNVRFIKEPKATDYFPKAKNDAWYSNALIIAAVKGLNIPADTDPKKVWTREEFTYYLITAMEANRNMPMIKIIPANITDGDKITPEYEGAIQRALVYGIDKLDERGKFNPKAKMTRAEAAAQIYNVLEYFKAHPIQAEDESIKLDQ</sequence>
<dbReference type="PROSITE" id="PS51272">
    <property type="entry name" value="SLH"/>
    <property type="match status" value="2"/>
</dbReference>
<evidence type="ECO:0000313" key="4">
    <source>
        <dbReference type="Proteomes" id="UP000036923"/>
    </source>
</evidence>
<protein>
    <submittedName>
        <fullName evidence="3">S-layer domain-containing protein</fullName>
    </submittedName>
</protein>
<feature type="domain" description="SLH" evidence="2">
    <location>
        <begin position="172"/>
        <end position="235"/>
    </location>
</feature>
<accession>A0A0L6JIR5</accession>
<evidence type="ECO:0000256" key="1">
    <source>
        <dbReference type="ARBA" id="ARBA00022737"/>
    </source>
</evidence>
<reference evidence="4" key="1">
    <citation type="submission" date="2015-07" db="EMBL/GenBank/DDBJ databases">
        <title>Near-Complete Genome Sequence of the Cellulolytic Bacterium Bacteroides (Pseudobacteroides) cellulosolvens ATCC 35603.</title>
        <authorList>
            <person name="Dassa B."/>
            <person name="Utturkar S.M."/>
            <person name="Klingeman D.M."/>
            <person name="Hurt R.A."/>
            <person name="Keller M."/>
            <person name="Xu J."/>
            <person name="Reddy Y.H.K."/>
            <person name="Borovok I."/>
            <person name="Grinberg I.R."/>
            <person name="Lamed R."/>
            <person name="Zhivin O."/>
            <person name="Bayer E.A."/>
            <person name="Brown S.D."/>
        </authorList>
    </citation>
    <scope>NUCLEOTIDE SEQUENCE [LARGE SCALE GENOMIC DNA]</scope>
    <source>
        <strain evidence="4">DSM 2933</strain>
    </source>
</reference>
<dbReference type="Pfam" id="PF00395">
    <property type="entry name" value="SLH"/>
    <property type="match status" value="2"/>
</dbReference>
<dbReference type="Proteomes" id="UP000036923">
    <property type="component" value="Unassembled WGS sequence"/>
</dbReference>
<name>A0A0L6JIR5_9FIRM</name>